<sequence length="994" mass="105818">MPRPRYSESFSVRWHSLANPATPSADIMSSPDPLNDATEQLLPPPSSRRVTRSSLRSQRFASVTSSPRKQMFELQVGDNRSPQKLWVTVETDAAAAAAAIRPSRGTSRKLFQSPASTPAAARRRHQRAVTTTVPLQASIEEDEPGPADDTAATPKRRGRPRKVNGTPMPSAAKRKAAAPADTRSPRRPRLAKTSREPDEAQSQSSVQPTPRSARRGRPPKNKKAPEPSFETGAEATPKASPTKRQRRTRQATVPEELEELAEPEARDQPQSASQSATASEDGMDLVGAPGKLPSASPPADPAPVDDDHDADIWMATISNEDTPRATALPTQAPSSPSPSRGAPEEAPQPDADDMLDSDGGASAAGDYVDFAPAASDISSLDEPVNATSPRRPDDTIAQGEDFSMIFMDSIPSLQGAFKSSIPPAAHEELGEETSLIINNTLESLRQEGGAEDVEAESCASAQPTPAQAVSHPDQDELASNEPTPTRATAARSQSRGPSPRWSRTPRKAADSSPLRHRVLRLKARQAEESAAVGADKMSEEDLLATSQRIESGRSNGETSYAYEDSFSEIPQEILISATPGQPNTVIPYGGDGDEHEEEERREVEDKEVEEEERPDLLQDDDQLRQEDGGPVQGENEAALDEPAPTLGSSASSARSEAGRLPTPDDTPPQPEFQDAEEQAKSDQASGTSSKPAPPSEAPAEPEVIDARVPEPSDAAEQPEQSQSPEAAEPSTQSVEATPVHQISSPLQEPQSVQQEAWHDKTARPALSAIVRAGRALQSITSDPPSPEGREKQLGSPFRSSGSRDSWNGSLNSQTSRRMSKSPQQLLTFAEARAPSGSPAREDPFGAASHSTTGQTHFMQALGVRVPAEQALSPVRGSPGSSMRFTPNSDGAMSWIAREGPISPGLRGDNSLQEAARRSSSAGAVPSLGRLGGAAPAPATDGGSGGGSTEERDDETDIWELEAQRETPRVTRQQPFGKRVAPQEGKRSSRSSSLA</sequence>
<proteinExistence type="predicted"/>
<feature type="compositionally biased region" description="Polar residues" evidence="1">
    <location>
        <begin position="878"/>
        <end position="890"/>
    </location>
</feature>
<reference evidence="2" key="1">
    <citation type="submission" date="2021-09" db="EMBL/GenBank/DDBJ databases">
        <title>A high-quality genome of the endoparasitic fungus Hirsutella rhossiliensis with a comparison of Hirsutella genomes reveals transposable elements contributing to genome size variation.</title>
        <authorList>
            <person name="Lin R."/>
            <person name="Jiao Y."/>
            <person name="Sun X."/>
            <person name="Ling J."/>
            <person name="Xie B."/>
            <person name="Cheng X."/>
        </authorList>
    </citation>
    <scope>NUCLEOTIDE SEQUENCE</scope>
    <source>
        <strain evidence="2">HR02</strain>
    </source>
</reference>
<feature type="compositionally biased region" description="Polar residues" evidence="1">
    <location>
        <begin position="797"/>
        <end position="826"/>
    </location>
</feature>
<comment type="caution">
    <text evidence="2">The sequence shown here is derived from an EMBL/GenBank/DDBJ whole genome shotgun (WGS) entry which is preliminary data.</text>
</comment>
<evidence type="ECO:0000313" key="3">
    <source>
        <dbReference type="Proteomes" id="UP000824596"/>
    </source>
</evidence>
<feature type="region of interest" description="Disordered" evidence="1">
    <location>
        <begin position="20"/>
        <end position="70"/>
    </location>
</feature>
<dbReference type="Proteomes" id="UP000824596">
    <property type="component" value="Unassembled WGS sequence"/>
</dbReference>
<dbReference type="EMBL" id="JAIZPD010000002">
    <property type="protein sequence ID" value="KAH0967004.1"/>
    <property type="molecule type" value="Genomic_DNA"/>
</dbReference>
<accession>A0A9P8N750</accession>
<feature type="compositionally biased region" description="Acidic residues" evidence="1">
    <location>
        <begin position="950"/>
        <end position="959"/>
    </location>
</feature>
<feature type="compositionally biased region" description="Low complexity" evidence="1">
    <location>
        <begin position="647"/>
        <end position="659"/>
    </location>
</feature>
<evidence type="ECO:0000313" key="2">
    <source>
        <dbReference type="EMBL" id="KAH0967004.1"/>
    </source>
</evidence>
<feature type="compositionally biased region" description="Basic residues" evidence="1">
    <location>
        <begin position="212"/>
        <end position="222"/>
    </location>
</feature>
<protein>
    <submittedName>
        <fullName evidence="2">Uncharacterized protein</fullName>
    </submittedName>
</protein>
<organism evidence="2 3">
    <name type="scientific">Hirsutella rhossiliensis</name>
    <dbReference type="NCBI Taxonomy" id="111463"/>
    <lineage>
        <taxon>Eukaryota</taxon>
        <taxon>Fungi</taxon>
        <taxon>Dikarya</taxon>
        <taxon>Ascomycota</taxon>
        <taxon>Pezizomycotina</taxon>
        <taxon>Sordariomycetes</taxon>
        <taxon>Hypocreomycetidae</taxon>
        <taxon>Hypocreales</taxon>
        <taxon>Ophiocordycipitaceae</taxon>
        <taxon>Hirsutella</taxon>
    </lineage>
</organism>
<gene>
    <name evidence="2" type="ORF">HRG_02413</name>
</gene>
<feature type="compositionally biased region" description="Polar residues" evidence="1">
    <location>
        <begin position="848"/>
        <end position="857"/>
    </location>
</feature>
<feature type="compositionally biased region" description="Polar residues" evidence="1">
    <location>
        <begin position="909"/>
        <end position="921"/>
    </location>
</feature>
<dbReference type="OrthoDB" id="3946221at2759"/>
<feature type="compositionally biased region" description="Polar residues" evidence="1">
    <location>
        <begin position="480"/>
        <end position="496"/>
    </location>
</feature>
<feature type="compositionally biased region" description="Polar residues" evidence="1">
    <location>
        <begin position="200"/>
        <end position="210"/>
    </location>
</feature>
<feature type="region of interest" description="Disordered" evidence="1">
    <location>
        <begin position="98"/>
        <end position="401"/>
    </location>
</feature>
<feature type="compositionally biased region" description="Acidic residues" evidence="1">
    <location>
        <begin position="605"/>
        <end position="620"/>
    </location>
</feature>
<evidence type="ECO:0000256" key="1">
    <source>
        <dbReference type="SAM" id="MobiDB-lite"/>
    </source>
</evidence>
<name>A0A9P8N750_9HYPO</name>
<dbReference type="RefSeq" id="XP_044724517.1">
    <property type="nucleotide sequence ID" value="XM_044860884.1"/>
</dbReference>
<feature type="region of interest" description="Disordered" evidence="1">
    <location>
        <begin position="442"/>
        <end position="994"/>
    </location>
</feature>
<feature type="compositionally biased region" description="Polar residues" evidence="1">
    <location>
        <begin position="718"/>
        <end position="754"/>
    </location>
</feature>
<keyword evidence="3" id="KW-1185">Reference proteome</keyword>
<dbReference type="AlphaFoldDB" id="A0A9P8N750"/>
<feature type="compositionally biased region" description="Polar residues" evidence="1">
    <location>
        <begin position="544"/>
        <end position="558"/>
    </location>
</feature>
<dbReference type="GeneID" id="68351542"/>
<feature type="compositionally biased region" description="Low complexity" evidence="1">
    <location>
        <begin position="268"/>
        <end position="279"/>
    </location>
</feature>
<feature type="compositionally biased region" description="Basic residues" evidence="1">
    <location>
        <begin position="514"/>
        <end position="523"/>
    </location>
</feature>